<protein>
    <recommendedName>
        <fullName evidence="3">Ankyrin repeat domain-containing protein</fullName>
    </recommendedName>
</protein>
<keyword evidence="2" id="KW-1185">Reference proteome</keyword>
<dbReference type="EMBL" id="AP014546">
    <property type="protein sequence ID" value="BBB31157.1"/>
    <property type="molecule type" value="Genomic_DNA"/>
</dbReference>
<proteinExistence type="predicted"/>
<evidence type="ECO:0000313" key="2">
    <source>
        <dbReference type="Proteomes" id="UP000595332"/>
    </source>
</evidence>
<reference evidence="1 2" key="1">
    <citation type="journal article" date="2008" name="Int. J. Syst. Evol. Microbiol.">
        <title>Neptunomonas japonica sp. nov., an Osedax japonicus symbiont-like bacterium isolated from sediment adjacent to sperm whale carcasses off Kagoshima, Japan.</title>
        <authorList>
            <person name="Miyazaki M."/>
            <person name="Nogi Y."/>
            <person name="Fujiwara Y."/>
            <person name="Kawato M."/>
            <person name="Kubokawa K."/>
            <person name="Horikoshi K."/>
        </authorList>
    </citation>
    <scope>NUCLEOTIDE SEQUENCE [LARGE SCALE GENOMIC DNA]</scope>
    <source>
        <strain evidence="1 2">JAMM 1380</strain>
    </source>
</reference>
<dbReference type="InterPro" id="IPR036770">
    <property type="entry name" value="Ankyrin_rpt-contain_sf"/>
</dbReference>
<dbReference type="InterPro" id="IPR002110">
    <property type="entry name" value="Ankyrin_rpt"/>
</dbReference>
<dbReference type="RefSeq" id="WP_201348278.1">
    <property type="nucleotide sequence ID" value="NZ_AP014546.1"/>
</dbReference>
<dbReference type="Pfam" id="PF12796">
    <property type="entry name" value="Ank_2"/>
    <property type="match status" value="1"/>
</dbReference>
<evidence type="ECO:0000313" key="1">
    <source>
        <dbReference type="EMBL" id="BBB31157.1"/>
    </source>
</evidence>
<dbReference type="KEGG" id="njp:NEJAP_3219"/>
<name>A0A7R6SXY2_9GAMM</name>
<accession>A0A7R6SXY2</accession>
<dbReference type="SUPFAM" id="SSF48403">
    <property type="entry name" value="Ankyrin repeat"/>
    <property type="match status" value="1"/>
</dbReference>
<sequence>MLTLFKKQKISKLFKAIKAGDLAALAKRLQNIDSAILNDQTDQQLSAIETAILAQQPKALIMVIAAGANIEQLSSTNEPYLLLALKQVQSLPLINALLQSGSSTEYKAQEENTHLIAACFKHCSVTELMLHLSRFIEYGIDLNQEDSQGLSALNYALETQNKELLNFLIASGVQTPAQWPQSLPEELKQHVKRAVDDLRIRQMFLSP</sequence>
<gene>
    <name evidence="1" type="ORF">NEJAP_3219</name>
</gene>
<organism evidence="1 2">
    <name type="scientific">Neptunomonas japonica JAMM 1380</name>
    <dbReference type="NCBI Taxonomy" id="1441457"/>
    <lineage>
        <taxon>Bacteria</taxon>
        <taxon>Pseudomonadati</taxon>
        <taxon>Pseudomonadota</taxon>
        <taxon>Gammaproteobacteria</taxon>
        <taxon>Oceanospirillales</taxon>
        <taxon>Oceanospirillaceae</taxon>
        <taxon>Neptunomonas</taxon>
    </lineage>
</organism>
<evidence type="ECO:0008006" key="3">
    <source>
        <dbReference type="Google" id="ProtNLM"/>
    </source>
</evidence>
<dbReference type="AlphaFoldDB" id="A0A7R6SXY2"/>
<dbReference type="Gene3D" id="1.25.40.20">
    <property type="entry name" value="Ankyrin repeat-containing domain"/>
    <property type="match status" value="1"/>
</dbReference>
<dbReference type="Proteomes" id="UP000595332">
    <property type="component" value="Chromosome"/>
</dbReference>